<protein>
    <recommendedName>
        <fullName evidence="4">SGNH hydrolase-type esterase domain-containing protein</fullName>
    </recommendedName>
</protein>
<name>A0A9P7KT56_9HYPO</name>
<reference evidence="5" key="1">
    <citation type="submission" date="2021-04" db="EMBL/GenBank/DDBJ databases">
        <title>Draft genome of Fusarium avenaceum strain F156N33, isolated from an atmospheric sample in Virginia.</title>
        <authorList>
            <person name="Yang S."/>
            <person name="Vinatzer B.A."/>
            <person name="Coleman J."/>
        </authorList>
    </citation>
    <scope>NUCLEOTIDE SEQUENCE</scope>
    <source>
        <strain evidence="5">F156N33</strain>
    </source>
</reference>
<dbReference type="InterPro" id="IPR013830">
    <property type="entry name" value="SGNH_hydro"/>
</dbReference>
<feature type="region of interest" description="Disordered" evidence="2">
    <location>
        <begin position="812"/>
        <end position="841"/>
    </location>
</feature>
<comment type="caution">
    <text evidence="5">The sequence shown here is derived from an EMBL/GenBank/DDBJ whole genome shotgun (WGS) entry which is preliminary data.</text>
</comment>
<feature type="chain" id="PRO_5040458995" description="SGNH hydrolase-type esterase domain-containing protein" evidence="3">
    <location>
        <begin position="30"/>
        <end position="1489"/>
    </location>
</feature>
<dbReference type="Gene3D" id="3.20.20.190">
    <property type="entry name" value="Phosphatidylinositol (PI) phosphodiesterase"/>
    <property type="match status" value="1"/>
</dbReference>
<dbReference type="Proteomes" id="UP000782241">
    <property type="component" value="Unassembled WGS sequence"/>
</dbReference>
<keyword evidence="6" id="KW-1185">Reference proteome</keyword>
<evidence type="ECO:0000259" key="4">
    <source>
        <dbReference type="Pfam" id="PF13472"/>
    </source>
</evidence>
<dbReference type="InterPro" id="IPR051532">
    <property type="entry name" value="Ester_Hydrolysis_Enzymes"/>
</dbReference>
<evidence type="ECO:0000256" key="3">
    <source>
        <dbReference type="SAM" id="SignalP"/>
    </source>
</evidence>
<dbReference type="InterPro" id="IPR017946">
    <property type="entry name" value="PLC-like_Pdiesterase_TIM-brl"/>
</dbReference>
<gene>
    <name evidence="5" type="ORF">KAF25_007032</name>
</gene>
<dbReference type="PANTHER" id="PTHR30383:SF5">
    <property type="entry name" value="SGNH HYDROLASE-TYPE ESTERASE DOMAIN-CONTAINING PROTEIN"/>
    <property type="match status" value="1"/>
</dbReference>
<dbReference type="Pfam" id="PF13472">
    <property type="entry name" value="Lipase_GDSL_2"/>
    <property type="match status" value="1"/>
</dbReference>
<evidence type="ECO:0000256" key="1">
    <source>
        <dbReference type="ARBA" id="ARBA00022729"/>
    </source>
</evidence>
<dbReference type="CDD" id="cd01833">
    <property type="entry name" value="XynB_like"/>
    <property type="match status" value="1"/>
</dbReference>
<feature type="compositionally biased region" description="Basic and acidic residues" evidence="2">
    <location>
        <begin position="433"/>
        <end position="442"/>
    </location>
</feature>
<evidence type="ECO:0000256" key="2">
    <source>
        <dbReference type="SAM" id="MobiDB-lite"/>
    </source>
</evidence>
<dbReference type="GO" id="GO:0006629">
    <property type="term" value="P:lipid metabolic process"/>
    <property type="evidence" value="ECO:0007669"/>
    <property type="project" value="InterPro"/>
</dbReference>
<dbReference type="InterPro" id="IPR028994">
    <property type="entry name" value="Integrin_alpha_N"/>
</dbReference>
<dbReference type="SUPFAM" id="SSF69318">
    <property type="entry name" value="Integrin alpha N-terminal domain"/>
    <property type="match status" value="2"/>
</dbReference>
<keyword evidence="1 3" id="KW-0732">Signal</keyword>
<feature type="compositionally biased region" description="Acidic residues" evidence="2">
    <location>
        <begin position="812"/>
        <end position="831"/>
    </location>
</feature>
<dbReference type="InterPro" id="IPR036514">
    <property type="entry name" value="SGNH_hydro_sf"/>
</dbReference>
<evidence type="ECO:0000313" key="5">
    <source>
        <dbReference type="EMBL" id="KAG5658081.1"/>
    </source>
</evidence>
<dbReference type="SUPFAM" id="SSF51695">
    <property type="entry name" value="PLC-like phosphodiesterases"/>
    <property type="match status" value="1"/>
</dbReference>
<dbReference type="EMBL" id="JAGPUO010000015">
    <property type="protein sequence ID" value="KAG5658081.1"/>
    <property type="molecule type" value="Genomic_DNA"/>
</dbReference>
<dbReference type="PANTHER" id="PTHR30383">
    <property type="entry name" value="THIOESTERASE 1/PROTEASE 1/LYSOPHOSPHOLIPASE L1"/>
    <property type="match status" value="1"/>
</dbReference>
<feature type="region of interest" description="Disordered" evidence="2">
    <location>
        <begin position="430"/>
        <end position="453"/>
    </location>
</feature>
<dbReference type="InterPro" id="IPR013517">
    <property type="entry name" value="FG-GAP"/>
</dbReference>
<feature type="compositionally biased region" description="Basic and acidic residues" evidence="2">
    <location>
        <begin position="1354"/>
        <end position="1367"/>
    </location>
</feature>
<feature type="region of interest" description="Disordered" evidence="2">
    <location>
        <begin position="1354"/>
        <end position="1374"/>
    </location>
</feature>
<feature type="compositionally biased region" description="Basic and acidic residues" evidence="2">
    <location>
        <begin position="832"/>
        <end position="841"/>
    </location>
</feature>
<sequence>MPTMACKKPWSAFALAIVLMTNLLPLAAALPNLRIMPLGDSITKGSGSGGIVGYRGPLRRKLLSQGKDDGIIVDMVGSLTDGNMPDNNHEGHSGRYLDEINTYWKLSIKSRPNLVLIHAGTNNMDKNRDLDIALDIYRNMIDGIFTEAPEVTILVAPVIWANKPAMQVNTDNFNPQLEALIKLRQQQGKRILSVPIDIGLGDLWDEKHPNDKGYEKMANAWLKAILEADTRGYLKKPVAMTDDDAPNTGIGNAADGGSEIGGSHDKIWQKKGTVFEGFRTWETVGTVAAAAENGSRDKLILADLNGDGISDYVLADNDGTVRAWINGGKPNSWTSLGKVNPAWSSVKGDMIRMADVDNDGKADLIVLYSDGAAKVWKNTNNGKKFEPLDSKWATGLASSDKVYFEDIDGDGYADYVIVYSGGGVRWARNTHNNGKDSSKKNWEDDEAIAPGPAGMPVNRARIRDIDGDGKADYLVVYDGGAVKAWRNTIKDGGTENNWADLGTIAPGVLGVTGNMIRFADMDGDGLPDFLAVADDGSIRMWKNLGIAGTKGANLRFADLTGDGKDDIISVDSKGRARAWTNKGVDKWESMGEIAPGLDEDLSSARIEFADVNGDEKADYLVIYGGGAVKAYLNNGNLPNPGSNRIWQNPITLSPGVGEPGSKVRFADMNGDGYDDFLILYEGGAVKCWLNNKNVPPKDGERIWGEGQIVATGVGEPGSKIRFADLTGDGKADYIVQYDGGAAKAYRNLGKIGTNKGGRKWSLIGTVATGVSPQGPVYYADLNGDEKADYLVGFDGGAVNAYINAYDWIPDKDEDTGGGDDGGDDGGNDDGEEKWSCKDHDSTYGNGPDPYGAYKSYSGALKGFQYFTVVNLTPHTFKYDADGSHYNQMKKWDFGDVEPGRARQNTAFYDDGGGFGFRVDAKGEAYYTIGDTGKKFVVRVTNNFDDEKHPYRVIWDLSDMGAGQREVKCPGEETPVTLVITGSPDYEHGFITSIRFGRGDWMHMIYDTIKDRKLRDVIVPGSHDAGMSYLSGKFHGDGTKGNTQTQGININHQLWAGSRWYDLRVVSIHKGSMADNDYSFWISHMSEVGGMYHGNTGESLNEVIDEINDFTSENPGEVIVLQFRYLHGMHDAANSPRRPWTKDIKGEFFKKLRTINNRCANVHLKKGAKDKEHAIQDLSISQLQRGATSTGAEDTDQKANGCVLIFLDGASMLTDTEELTDSDMSSRGDGIYHKDDMHMEDAWPNESEVDDSAEEAVEMWLNQADVSKLHIGQWVVTGGIRTIEWNAEVMNSAFPWRAINSINPKSGMYPSVFLMDYIGVFVSGETDWNLLSAEAYAMAIGLNLYTMSENCGVNPDKRPPLLPKESKSQRLAGGKQRPQWNGIIYANGTVHDNPPADLHPGCIETLKKGTVFGNGTILEKDMSNPNCNAEGPPKIDTLPSFGFSEYTVSTSVTTPSTPVPTLSASASTLRTVVQIASTTSSVFATRTGRA</sequence>
<organism evidence="5 6">
    <name type="scientific">Fusarium avenaceum</name>
    <dbReference type="NCBI Taxonomy" id="40199"/>
    <lineage>
        <taxon>Eukaryota</taxon>
        <taxon>Fungi</taxon>
        <taxon>Dikarya</taxon>
        <taxon>Ascomycota</taxon>
        <taxon>Pezizomycotina</taxon>
        <taxon>Sordariomycetes</taxon>
        <taxon>Hypocreomycetidae</taxon>
        <taxon>Hypocreales</taxon>
        <taxon>Nectriaceae</taxon>
        <taxon>Fusarium</taxon>
        <taxon>Fusarium tricinctum species complex</taxon>
    </lineage>
</organism>
<evidence type="ECO:0000313" key="6">
    <source>
        <dbReference type="Proteomes" id="UP000782241"/>
    </source>
</evidence>
<dbReference type="Gene3D" id="3.40.50.1110">
    <property type="entry name" value="SGNH hydrolase"/>
    <property type="match status" value="1"/>
</dbReference>
<accession>A0A9P7KT56</accession>
<dbReference type="GO" id="GO:0008081">
    <property type="term" value="F:phosphoric diester hydrolase activity"/>
    <property type="evidence" value="ECO:0007669"/>
    <property type="project" value="InterPro"/>
</dbReference>
<proteinExistence type="predicted"/>
<dbReference type="SUPFAM" id="SSF52266">
    <property type="entry name" value="SGNH hydrolase"/>
    <property type="match status" value="1"/>
</dbReference>
<dbReference type="PROSITE" id="PS50007">
    <property type="entry name" value="PIPLC_X_DOMAIN"/>
    <property type="match status" value="1"/>
</dbReference>
<dbReference type="GO" id="GO:0004622">
    <property type="term" value="F:phosphatidylcholine lysophospholipase activity"/>
    <property type="evidence" value="ECO:0007669"/>
    <property type="project" value="TreeGrafter"/>
</dbReference>
<dbReference type="Pfam" id="PF13517">
    <property type="entry name" value="FG-GAP_3"/>
    <property type="match status" value="4"/>
</dbReference>
<feature type="domain" description="SGNH hydrolase-type esterase" evidence="4">
    <location>
        <begin position="38"/>
        <end position="215"/>
    </location>
</feature>
<feature type="signal peptide" evidence="3">
    <location>
        <begin position="1"/>
        <end position="29"/>
    </location>
</feature>